<name>A0A116M8Z9_STRSU</name>
<accession>A0A116M8Z9</accession>
<sequence>MHLVTTNNKILMLLSMVIIVSLICSWYSSLKIWVRKVGLLYKEIRARKYFFVTDNGYRTDLKKRRELGENIYKITNFGFFVIVSMLIIISTFFGKIISVPIYMLVIIFLWIAMIGIILQARNYLTSLYYYLIPILPLLFYIDLLGSFEIIALILFFLLISVIYLIFVLIIPIHFLRKINNTTLIFGVLLSIVIPILFDVINGYFSENFLSRIDSLVYSEFINSIENQQVLNFIIDNPDLNNFLKVIFHTMGRVSLIEQKEFLSQISFLWLSSYAIGSLIINTKLKVGSLVAEDLYSKIQDIRNSEEIEYEVVRDCIYFGGERFQELIFYDKSLKWKIREEEKELQFYQETNKAIRFAQCMRTKIIKLLKRLIYKEIH</sequence>
<feature type="transmembrane region" description="Helical" evidence="1">
    <location>
        <begin position="127"/>
        <end position="143"/>
    </location>
</feature>
<dbReference type="Proteomes" id="UP000074356">
    <property type="component" value="Unassembled WGS sequence"/>
</dbReference>
<gene>
    <name evidence="2" type="ORF">ERS132440_00067</name>
</gene>
<dbReference type="AlphaFoldDB" id="A0A116M8Z9"/>
<feature type="transmembrane region" description="Helical" evidence="1">
    <location>
        <begin position="99"/>
        <end position="120"/>
    </location>
</feature>
<evidence type="ECO:0000313" key="3">
    <source>
        <dbReference type="Proteomes" id="UP000074356"/>
    </source>
</evidence>
<feature type="transmembrane region" description="Helical" evidence="1">
    <location>
        <begin position="12"/>
        <end position="34"/>
    </location>
</feature>
<feature type="transmembrane region" description="Helical" evidence="1">
    <location>
        <begin position="182"/>
        <end position="204"/>
    </location>
</feature>
<evidence type="ECO:0000256" key="1">
    <source>
        <dbReference type="SAM" id="Phobius"/>
    </source>
</evidence>
<proteinExistence type="predicted"/>
<dbReference type="EMBL" id="FIIB01000001">
    <property type="protein sequence ID" value="CYV34701.1"/>
    <property type="molecule type" value="Genomic_DNA"/>
</dbReference>
<keyword evidence="1" id="KW-1133">Transmembrane helix</keyword>
<reference evidence="2 3" key="1">
    <citation type="submission" date="2016-02" db="EMBL/GenBank/DDBJ databases">
        <authorList>
            <consortium name="Pathogen Informatics"/>
        </authorList>
    </citation>
    <scope>NUCLEOTIDE SEQUENCE [LARGE SCALE GENOMIC DNA]</scope>
    <source>
        <strain evidence="2 3">LSS78</strain>
    </source>
</reference>
<organism evidence="2 3">
    <name type="scientific">Streptococcus suis</name>
    <dbReference type="NCBI Taxonomy" id="1307"/>
    <lineage>
        <taxon>Bacteria</taxon>
        <taxon>Bacillati</taxon>
        <taxon>Bacillota</taxon>
        <taxon>Bacilli</taxon>
        <taxon>Lactobacillales</taxon>
        <taxon>Streptococcaceae</taxon>
        <taxon>Streptococcus</taxon>
    </lineage>
</organism>
<protein>
    <submittedName>
        <fullName evidence="2">Uncharacterized protein</fullName>
    </submittedName>
</protein>
<keyword evidence="1" id="KW-0472">Membrane</keyword>
<feature type="transmembrane region" description="Helical" evidence="1">
    <location>
        <begin position="149"/>
        <end position="170"/>
    </location>
</feature>
<evidence type="ECO:0000313" key="2">
    <source>
        <dbReference type="EMBL" id="CYV34701.1"/>
    </source>
</evidence>
<feature type="transmembrane region" description="Helical" evidence="1">
    <location>
        <begin position="71"/>
        <end position="93"/>
    </location>
</feature>
<keyword evidence="1" id="KW-0812">Transmembrane</keyword>